<keyword evidence="8" id="KW-1185">Reference proteome</keyword>
<evidence type="ECO:0000313" key="7">
    <source>
        <dbReference type="EMBL" id="CAL1537535.1"/>
    </source>
</evidence>
<dbReference type="InterPro" id="IPR011993">
    <property type="entry name" value="PH-like_dom_sf"/>
</dbReference>
<dbReference type="Pfam" id="PF00640">
    <property type="entry name" value="PID"/>
    <property type="match status" value="1"/>
</dbReference>
<feature type="domain" description="PDZ" evidence="6">
    <location>
        <begin position="1233"/>
        <end position="1318"/>
    </location>
</feature>
<dbReference type="CDD" id="cd01208">
    <property type="entry name" value="PTB_X11"/>
    <property type="match status" value="1"/>
</dbReference>
<dbReference type="SUPFAM" id="SSF50729">
    <property type="entry name" value="PH domain-like"/>
    <property type="match status" value="1"/>
</dbReference>
<dbReference type="PROSITE" id="PS01179">
    <property type="entry name" value="PID"/>
    <property type="match status" value="1"/>
</dbReference>
<feature type="compositionally biased region" description="Polar residues" evidence="4">
    <location>
        <begin position="339"/>
        <end position="350"/>
    </location>
</feature>
<feature type="region of interest" description="Disordered" evidence="4">
    <location>
        <begin position="22"/>
        <end position="45"/>
    </location>
</feature>
<keyword evidence="3" id="KW-0677">Repeat</keyword>
<gene>
    <name evidence="7" type="ORF">GSLYS_00011447001</name>
</gene>
<feature type="region of interest" description="Disordered" evidence="4">
    <location>
        <begin position="129"/>
        <end position="168"/>
    </location>
</feature>
<protein>
    <submittedName>
        <fullName evidence="7">Uncharacterized protein</fullName>
    </submittedName>
</protein>
<dbReference type="GO" id="GO:0005886">
    <property type="term" value="C:plasma membrane"/>
    <property type="evidence" value="ECO:0007669"/>
    <property type="project" value="TreeGrafter"/>
</dbReference>
<dbReference type="PANTHER" id="PTHR12345:SF16">
    <property type="entry name" value="X11L, ISOFORM F-RELATED"/>
    <property type="match status" value="1"/>
</dbReference>
<feature type="compositionally biased region" description="Basic and acidic residues" evidence="4">
    <location>
        <begin position="351"/>
        <end position="360"/>
    </location>
</feature>
<feature type="compositionally biased region" description="Basic and acidic residues" evidence="4">
    <location>
        <begin position="139"/>
        <end position="148"/>
    </location>
</feature>
<feature type="domain" description="PDZ" evidence="6">
    <location>
        <begin position="1324"/>
        <end position="1400"/>
    </location>
</feature>
<dbReference type="GO" id="GO:0005737">
    <property type="term" value="C:cytoplasm"/>
    <property type="evidence" value="ECO:0007669"/>
    <property type="project" value="TreeGrafter"/>
</dbReference>
<dbReference type="SMART" id="SM00228">
    <property type="entry name" value="PDZ"/>
    <property type="match status" value="2"/>
</dbReference>
<feature type="region of interest" description="Disordered" evidence="4">
    <location>
        <begin position="339"/>
        <end position="476"/>
    </location>
</feature>
<evidence type="ECO:0000256" key="3">
    <source>
        <dbReference type="ARBA" id="ARBA00022737"/>
    </source>
</evidence>
<dbReference type="PROSITE" id="PS50106">
    <property type="entry name" value="PDZ"/>
    <property type="match status" value="2"/>
</dbReference>
<name>A0AAV2HU90_LYMST</name>
<dbReference type="Pfam" id="PF00595">
    <property type="entry name" value="PDZ"/>
    <property type="match status" value="2"/>
</dbReference>
<feature type="compositionally biased region" description="Basic and acidic residues" evidence="4">
    <location>
        <begin position="1005"/>
        <end position="1019"/>
    </location>
</feature>
<dbReference type="InterPro" id="IPR001478">
    <property type="entry name" value="PDZ"/>
</dbReference>
<feature type="region of interest" description="Disordered" evidence="4">
    <location>
        <begin position="936"/>
        <end position="1019"/>
    </location>
</feature>
<dbReference type="PANTHER" id="PTHR12345">
    <property type="entry name" value="SYNTENIN RELATED"/>
    <property type="match status" value="1"/>
</dbReference>
<dbReference type="GO" id="GO:0007268">
    <property type="term" value="P:chemical synaptic transmission"/>
    <property type="evidence" value="ECO:0007669"/>
    <property type="project" value="TreeGrafter"/>
</dbReference>
<feature type="compositionally biased region" description="Polar residues" evidence="4">
    <location>
        <begin position="413"/>
        <end position="424"/>
    </location>
</feature>
<feature type="compositionally biased region" description="Low complexity" evidence="4">
    <location>
        <begin position="269"/>
        <end position="279"/>
    </location>
</feature>
<dbReference type="InterPro" id="IPR006020">
    <property type="entry name" value="PTB/PI_dom"/>
</dbReference>
<feature type="region of interest" description="Disordered" evidence="4">
    <location>
        <begin position="59"/>
        <end position="111"/>
    </location>
</feature>
<dbReference type="FunFam" id="2.30.42.10:FF:000017">
    <property type="entry name" value="Amyloid beta A4 protein-binding family A member 1"/>
    <property type="match status" value="1"/>
</dbReference>
<accession>A0AAV2HU90</accession>
<dbReference type="SMART" id="SM00462">
    <property type="entry name" value="PTB"/>
    <property type="match status" value="1"/>
</dbReference>
<feature type="compositionally biased region" description="Basic and acidic residues" evidence="4">
    <location>
        <begin position="246"/>
        <end position="267"/>
    </location>
</feature>
<evidence type="ECO:0000259" key="5">
    <source>
        <dbReference type="PROSITE" id="PS01179"/>
    </source>
</evidence>
<dbReference type="CDD" id="cd06720">
    <property type="entry name" value="PDZ1_APBA1_3-like"/>
    <property type="match status" value="1"/>
</dbReference>
<dbReference type="GO" id="GO:0043197">
    <property type="term" value="C:dendritic spine"/>
    <property type="evidence" value="ECO:0007669"/>
    <property type="project" value="TreeGrafter"/>
</dbReference>
<dbReference type="SUPFAM" id="SSF50156">
    <property type="entry name" value="PDZ domain-like"/>
    <property type="match status" value="2"/>
</dbReference>
<dbReference type="EMBL" id="CAXITT010000266">
    <property type="protein sequence ID" value="CAL1537535.1"/>
    <property type="molecule type" value="Genomic_DNA"/>
</dbReference>
<dbReference type="CDD" id="cd06793">
    <property type="entry name" value="PDZ2_APBA1_3-like"/>
    <property type="match status" value="1"/>
</dbReference>
<dbReference type="Gene3D" id="2.30.42.10">
    <property type="match status" value="2"/>
</dbReference>
<feature type="region of interest" description="Disordered" evidence="4">
    <location>
        <begin position="827"/>
        <end position="865"/>
    </location>
</feature>
<feature type="domain" description="PID" evidence="5">
    <location>
        <begin position="1031"/>
        <end position="1220"/>
    </location>
</feature>
<evidence type="ECO:0000256" key="4">
    <source>
        <dbReference type="SAM" id="MobiDB-lite"/>
    </source>
</evidence>
<organism evidence="7 8">
    <name type="scientific">Lymnaea stagnalis</name>
    <name type="common">Great pond snail</name>
    <name type="synonym">Helix stagnalis</name>
    <dbReference type="NCBI Taxonomy" id="6523"/>
    <lineage>
        <taxon>Eukaryota</taxon>
        <taxon>Metazoa</taxon>
        <taxon>Spiralia</taxon>
        <taxon>Lophotrochozoa</taxon>
        <taxon>Mollusca</taxon>
        <taxon>Gastropoda</taxon>
        <taxon>Heterobranchia</taxon>
        <taxon>Euthyneura</taxon>
        <taxon>Panpulmonata</taxon>
        <taxon>Hygrophila</taxon>
        <taxon>Lymnaeoidea</taxon>
        <taxon>Lymnaeidae</taxon>
        <taxon>Lymnaea</taxon>
    </lineage>
</organism>
<evidence type="ECO:0000256" key="1">
    <source>
        <dbReference type="ARBA" id="ARBA00022448"/>
    </source>
</evidence>
<dbReference type="InterPro" id="IPR051230">
    <property type="entry name" value="APP-Binding"/>
</dbReference>
<feature type="compositionally biased region" description="Basic and acidic residues" evidence="4">
    <location>
        <begin position="977"/>
        <end position="993"/>
    </location>
</feature>
<dbReference type="Gene3D" id="2.30.29.30">
    <property type="entry name" value="Pleckstrin-homology domain (PH domain)/Phosphotyrosine-binding domain (PTB)"/>
    <property type="match status" value="1"/>
</dbReference>
<evidence type="ECO:0000256" key="2">
    <source>
        <dbReference type="ARBA" id="ARBA00022553"/>
    </source>
</evidence>
<reference evidence="7 8" key="1">
    <citation type="submission" date="2024-04" db="EMBL/GenBank/DDBJ databases">
        <authorList>
            <consortium name="Genoscope - CEA"/>
            <person name="William W."/>
        </authorList>
    </citation>
    <scope>NUCLEOTIDE SEQUENCE [LARGE SCALE GENOMIC DNA]</scope>
</reference>
<comment type="caution">
    <text evidence="7">The sequence shown here is derived from an EMBL/GenBank/DDBJ whole genome shotgun (WGS) entry which is preliminary data.</text>
</comment>
<sequence>MSVKDKRIKNVIESDDENELGACGTTNDIRRPSLAVPEPISGTGSLLEESVDNLSMEVHLGGDNSRHPSEISSVSYQNLLDDGEPTNSIISRRGSDDSLDSYQPDFPDAELPSDYMETFEACDLPLSEHFPMGALQGPENKEKSRGDRSSYLSDSSSNLSRPNVKLKEVSQELGENLVKLREKSTVEKIDDPEEGVTKRNSLEIRNNIPVVGEVKDYEKELNIDFSKVQGTKPKMIGLKQSPGLARRVDIEGQEEREHFDKAPEKQTESSLPPSSTLLTQKVRSKSMDNKTRENVIEVITPIPKNLNIENEYDYVKYARVQQGNSYVGMRLAYSSSNDSLNIKHSAGSDTSSREPSPEKSLHKKIHAEHESQEKVSEETLTEIPLNNSDYSEDKKAFTLSPENTECDSVEVESVTSEGDNSTPGFPTVEDGLSSSQASDAEEGACGHGSNSSPSKILKSKQKSAVQYDLPKEEEDCHPKEMDAQAIMDDLKMKREALDMAIADIKSAIQRSKSMSLESPYPSQQETEESQPVWIKRENKEAQNQLLRRQEEMRRVREEIERQQEQIPTAQGKPFQEKGSLVESEPAVMLTNYVLPESSSSQSNGTITEISASYSLPKSTTQPQDLKKQNIISSGIDTKTDFIQPLLGFNTSQIFGDESLNKDDLLEMHISDGLKASLAEGNPKMEGLKLASNIIENCDAQIIHHTLQFDSRVKENPIVCTSSNTGLQVENNIILNLGSTAMLTTFIGNNQQTTLEDSDLNENTVEHELQRKDLTVNLHQKLPNNGEDSLCVDILSYDHFESMSHVTCSQNTLNQNIEIAQVRISDTEECESDDGDGRHVYFDGEEPNRDGDIRLDGPIRGYDSDDECEDADGIRYTRRNKGKKYAPLQKDDSLEMGGAYGGSKREAALANNQVAHSGSNGSVANHVQGTQLLQEPGEHHVHRTEAPLSSEESSDIDANINSYSRPPNADSDTDEETDRLLQKQYQERDKHVEIPELSEPSATMRSEAERRHSKAKEAAIRDPDRPEVLIEGVLFRARYLGSTQLISEGQPSKAMRMMQAQEAVGRIKQNQGNSDDKTLGVLHFGERFQAPEGEHQPSTDVDLFVSTEKIMVLNTDLQEIMMDHSLRTISYIADIGDILVIMARRRLITSPDDVLGRRRRQAKILCHVFESDEAQLIAQSIGQAFQVAYLEFLKANGIEDPGLLKEMDYQDVLNQQEIYGEELNLFANKDFHKEVIVPKSKNEPLGVVIVESGWGSMVPTVVLANMLPTGPAARCGQLNIGDQIISINGISLVGLPLSACQTYIKASRTQTVVKLTVVPCPPVVEVLIKRPDVKYQLGFSVQNGVICSLLRGGIAERGGVRVGHRIIEINNQSVVAVPHEKIVTLLASSVGEIHMKTMPTSIFRLLTGQDVPHYL</sequence>
<feature type="compositionally biased region" description="Low complexity" evidence="4">
    <location>
        <begin position="149"/>
        <end position="161"/>
    </location>
</feature>
<feature type="region of interest" description="Disordered" evidence="4">
    <location>
        <begin position="234"/>
        <end position="290"/>
    </location>
</feature>
<feature type="compositionally biased region" description="Basic and acidic residues" evidence="4">
    <location>
        <begin position="834"/>
        <end position="856"/>
    </location>
</feature>
<keyword evidence="1" id="KW-0813">Transport</keyword>
<dbReference type="InterPro" id="IPR036034">
    <property type="entry name" value="PDZ_sf"/>
</dbReference>
<proteinExistence type="predicted"/>
<feature type="region of interest" description="Disordered" evidence="4">
    <location>
        <begin position="561"/>
        <end position="580"/>
    </location>
</feature>
<feature type="compositionally biased region" description="Basic and acidic residues" evidence="4">
    <location>
        <begin position="367"/>
        <end position="377"/>
    </location>
</feature>
<keyword evidence="2" id="KW-0597">Phosphoprotein</keyword>
<evidence type="ECO:0000313" key="8">
    <source>
        <dbReference type="Proteomes" id="UP001497497"/>
    </source>
</evidence>
<dbReference type="FunFam" id="2.30.42.10:FF:000007">
    <property type="entry name" value="Amyloid beta A4 protein-binding family A member"/>
    <property type="match status" value="1"/>
</dbReference>
<dbReference type="Proteomes" id="UP001497497">
    <property type="component" value="Unassembled WGS sequence"/>
</dbReference>
<evidence type="ECO:0000259" key="6">
    <source>
        <dbReference type="PROSITE" id="PS50106"/>
    </source>
</evidence>